<name>A0A6J8CQW2_MYTCO</name>
<feature type="transmembrane region" description="Helical" evidence="6">
    <location>
        <begin position="152"/>
        <end position="174"/>
    </location>
</feature>
<organism evidence="8 9">
    <name type="scientific">Mytilus coruscus</name>
    <name type="common">Sea mussel</name>
    <dbReference type="NCBI Taxonomy" id="42192"/>
    <lineage>
        <taxon>Eukaryota</taxon>
        <taxon>Metazoa</taxon>
        <taxon>Spiralia</taxon>
        <taxon>Lophotrochozoa</taxon>
        <taxon>Mollusca</taxon>
        <taxon>Bivalvia</taxon>
        <taxon>Autobranchia</taxon>
        <taxon>Pteriomorphia</taxon>
        <taxon>Mytilida</taxon>
        <taxon>Mytiloidea</taxon>
        <taxon>Mytilidae</taxon>
        <taxon>Mytilinae</taxon>
        <taxon>Mytilus</taxon>
    </lineage>
</organism>
<evidence type="ECO:0000256" key="3">
    <source>
        <dbReference type="ARBA" id="ARBA00022692"/>
    </source>
</evidence>
<keyword evidence="5 6" id="KW-0472">Membrane</keyword>
<dbReference type="InterPro" id="IPR038900">
    <property type="entry name" value="TMC"/>
</dbReference>
<keyword evidence="9" id="KW-1185">Reference proteome</keyword>
<evidence type="ECO:0000256" key="1">
    <source>
        <dbReference type="ARBA" id="ARBA00004141"/>
    </source>
</evidence>
<keyword evidence="4 6" id="KW-1133">Transmembrane helix</keyword>
<dbReference type="GO" id="GO:0005886">
    <property type="term" value="C:plasma membrane"/>
    <property type="evidence" value="ECO:0007669"/>
    <property type="project" value="InterPro"/>
</dbReference>
<evidence type="ECO:0000256" key="5">
    <source>
        <dbReference type="ARBA" id="ARBA00023136"/>
    </source>
</evidence>
<proteinExistence type="inferred from homology"/>
<feature type="domain" description="TMC" evidence="7">
    <location>
        <begin position="20"/>
        <end position="87"/>
    </location>
</feature>
<accession>A0A6J8CQW2</accession>
<feature type="transmembrane region" description="Helical" evidence="6">
    <location>
        <begin position="92"/>
        <end position="115"/>
    </location>
</feature>
<dbReference type="EMBL" id="CACVKT020005969">
    <property type="protein sequence ID" value="CAC5398918.1"/>
    <property type="molecule type" value="Genomic_DNA"/>
</dbReference>
<keyword evidence="3 6" id="KW-0812">Transmembrane</keyword>
<reference evidence="8 9" key="1">
    <citation type="submission" date="2020-06" db="EMBL/GenBank/DDBJ databases">
        <authorList>
            <person name="Li R."/>
            <person name="Bekaert M."/>
        </authorList>
    </citation>
    <scope>NUCLEOTIDE SEQUENCE [LARGE SCALE GENOMIC DNA]</scope>
    <source>
        <strain evidence="9">wild</strain>
    </source>
</reference>
<dbReference type="OrthoDB" id="5831905at2759"/>
<dbReference type="GO" id="GO:0008381">
    <property type="term" value="F:mechanosensitive monoatomic ion channel activity"/>
    <property type="evidence" value="ECO:0007669"/>
    <property type="project" value="TreeGrafter"/>
</dbReference>
<gene>
    <name evidence="8" type="ORF">MCOR_33239</name>
</gene>
<dbReference type="PANTHER" id="PTHR23302">
    <property type="entry name" value="TRANSMEMBRANE CHANNEL-RELATED"/>
    <property type="match status" value="1"/>
</dbReference>
<dbReference type="AlphaFoldDB" id="A0A6J8CQW2"/>
<dbReference type="PANTHER" id="PTHR23302:SF40">
    <property type="entry name" value="TRANSMEMBRANE CHANNEL-LIKE PROTEIN"/>
    <property type="match status" value="1"/>
</dbReference>
<sequence>MKHHPYIIFDEFLVLKVILTLQPEYADFHTAENILHLISNQGVIWLGTFFAPGLPLLNMAKLFILFYLRSWSVMVCNVPQEGIFRASRSNNFYYALLLVMLFLSMLPPLFAIVAIEPSPHCGPFSGQKKMFEVISSVIDDELPSSMIAGINYAASPGVIIPLLMLLGMAIYYLVSVNQGLKESNKGLEKELQYERTEGKQKIYAMANVKRDLESGQSKGCESREKKDTKMSGAAYSVIAAKRIAKLLNANKDAARTKLKPHQPSHAV</sequence>
<dbReference type="InterPro" id="IPR012496">
    <property type="entry name" value="TMC_dom"/>
</dbReference>
<comment type="similarity">
    <text evidence="2">Belongs to the TMC family.</text>
</comment>
<dbReference type="Pfam" id="PF07810">
    <property type="entry name" value="TMC"/>
    <property type="match status" value="1"/>
</dbReference>
<evidence type="ECO:0000313" key="8">
    <source>
        <dbReference type="EMBL" id="CAC5398918.1"/>
    </source>
</evidence>
<evidence type="ECO:0000313" key="9">
    <source>
        <dbReference type="Proteomes" id="UP000507470"/>
    </source>
</evidence>
<protein>
    <submittedName>
        <fullName evidence="8">TMC</fullName>
    </submittedName>
</protein>
<evidence type="ECO:0000256" key="6">
    <source>
        <dbReference type="SAM" id="Phobius"/>
    </source>
</evidence>
<dbReference type="Proteomes" id="UP000507470">
    <property type="component" value="Unassembled WGS sequence"/>
</dbReference>
<evidence type="ECO:0000259" key="7">
    <source>
        <dbReference type="Pfam" id="PF07810"/>
    </source>
</evidence>
<feature type="transmembrane region" description="Helical" evidence="6">
    <location>
        <begin position="43"/>
        <end position="68"/>
    </location>
</feature>
<comment type="subcellular location">
    <subcellularLocation>
        <location evidence="1">Membrane</location>
        <topology evidence="1">Multi-pass membrane protein</topology>
    </subcellularLocation>
</comment>
<evidence type="ECO:0000256" key="2">
    <source>
        <dbReference type="ARBA" id="ARBA00006510"/>
    </source>
</evidence>
<evidence type="ECO:0000256" key="4">
    <source>
        <dbReference type="ARBA" id="ARBA00022989"/>
    </source>
</evidence>